<dbReference type="Proteomes" id="UP000663834">
    <property type="component" value="Unassembled WGS sequence"/>
</dbReference>
<dbReference type="Proteomes" id="UP000676336">
    <property type="component" value="Unassembled WGS sequence"/>
</dbReference>
<evidence type="ECO:0000313" key="10">
    <source>
        <dbReference type="EMBL" id="CAF4324098.1"/>
    </source>
</evidence>
<dbReference type="EMBL" id="CAJOBJ010007639">
    <property type="protein sequence ID" value="CAF4091342.1"/>
    <property type="molecule type" value="Genomic_DNA"/>
</dbReference>
<dbReference type="Proteomes" id="UP000663887">
    <property type="component" value="Unassembled WGS sequence"/>
</dbReference>
<dbReference type="EMBL" id="CAJNOW010016009">
    <property type="protein sequence ID" value="CAF1646898.1"/>
    <property type="molecule type" value="Genomic_DNA"/>
</dbReference>
<evidence type="ECO:0000313" key="7">
    <source>
        <dbReference type="EMBL" id="CAF3969108.1"/>
    </source>
</evidence>
<evidence type="ECO:0000313" key="2">
    <source>
        <dbReference type="EMBL" id="CAF1382396.1"/>
    </source>
</evidence>
<evidence type="ECO:0000313" key="13">
    <source>
        <dbReference type="Proteomes" id="UP000663866"/>
    </source>
</evidence>
<evidence type="ECO:0000313" key="5">
    <source>
        <dbReference type="EMBL" id="CAF2016846.1"/>
    </source>
</evidence>
<dbReference type="Proteomes" id="UP000663866">
    <property type="component" value="Unassembled WGS sequence"/>
</dbReference>
<dbReference type="EMBL" id="CAJNRE010003833">
    <property type="protein sequence ID" value="CAF2029754.1"/>
    <property type="molecule type" value="Genomic_DNA"/>
</dbReference>
<comment type="caution">
    <text evidence="3">The sequence shown here is derived from an EMBL/GenBank/DDBJ whole genome shotgun (WGS) entry which is preliminary data.</text>
</comment>
<dbReference type="Proteomes" id="UP000681720">
    <property type="component" value="Unassembled WGS sequence"/>
</dbReference>
<dbReference type="Proteomes" id="UP000663842">
    <property type="component" value="Unassembled WGS sequence"/>
</dbReference>
<dbReference type="Proteomes" id="UP000663855">
    <property type="component" value="Unassembled WGS sequence"/>
</dbReference>
<proteinExistence type="predicted"/>
<dbReference type="EMBL" id="CAJOBI010003449">
    <property type="protein sequence ID" value="CAF3969108.1"/>
    <property type="molecule type" value="Genomic_DNA"/>
</dbReference>
<evidence type="ECO:0000313" key="9">
    <source>
        <dbReference type="EMBL" id="CAF4091342.1"/>
    </source>
</evidence>
<dbReference type="AlphaFoldDB" id="A0A816EBS1"/>
<name>A0A816EBS1_9BILA</name>
<keyword evidence="1" id="KW-0812">Transmembrane</keyword>
<evidence type="ECO:0000313" key="11">
    <source>
        <dbReference type="EMBL" id="CAF4359602.1"/>
    </source>
</evidence>
<evidence type="ECO:0000313" key="3">
    <source>
        <dbReference type="EMBL" id="CAF1646898.1"/>
    </source>
</evidence>
<dbReference type="EMBL" id="CAJNOV010009911">
    <property type="protein sequence ID" value="CAF1382396.1"/>
    <property type="molecule type" value="Genomic_DNA"/>
</dbReference>
<dbReference type="EMBL" id="CAJOBG010020846">
    <property type="protein sequence ID" value="CAF4324098.1"/>
    <property type="molecule type" value="Genomic_DNA"/>
</dbReference>
<dbReference type="EMBL" id="CAJOBF010017051">
    <property type="protein sequence ID" value="CAF4359602.1"/>
    <property type="molecule type" value="Genomic_DNA"/>
</dbReference>
<evidence type="ECO:0000313" key="8">
    <source>
        <dbReference type="EMBL" id="CAF4010075.1"/>
    </source>
</evidence>
<reference evidence="3" key="1">
    <citation type="submission" date="2021-02" db="EMBL/GenBank/DDBJ databases">
        <authorList>
            <person name="Nowell W R."/>
        </authorList>
    </citation>
    <scope>NUCLEOTIDE SEQUENCE</scope>
</reference>
<keyword evidence="13" id="KW-1185">Reference proteome</keyword>
<keyword evidence="1" id="KW-1133">Transmembrane helix</keyword>
<dbReference type="Proteomes" id="UP000681967">
    <property type="component" value="Unassembled WGS sequence"/>
</dbReference>
<keyword evidence="1" id="KW-0472">Membrane</keyword>
<feature type="transmembrane region" description="Helical" evidence="1">
    <location>
        <begin position="161"/>
        <end position="186"/>
    </location>
</feature>
<evidence type="ECO:0000313" key="4">
    <source>
        <dbReference type="EMBL" id="CAF1990735.1"/>
    </source>
</evidence>
<dbReference type="Proteomes" id="UP000663856">
    <property type="component" value="Unassembled WGS sequence"/>
</dbReference>
<evidence type="ECO:0000313" key="6">
    <source>
        <dbReference type="EMBL" id="CAF2029754.1"/>
    </source>
</evidence>
<feature type="transmembrane region" description="Helical" evidence="1">
    <location>
        <begin position="119"/>
        <end position="140"/>
    </location>
</feature>
<sequence>MSNTSTAAQVGNPLLYSLPSGRITLEPYWMILAQFVLLQFGQRLWNRVWYKTWFLQLELVVMFGWAYRSTETSVQYNFELDFFDAFQTLWYMSHFVWYCILQGSCMSATNADTWRCFNIFGYVLTNYVTPSAVSLSINIGTKLSWCLKAFKGNQYSQTQKALLGLLGFWCYVPTIAYMSVFLVYINVNILPMFACYEWLVLIWLIGVGLIGVMIGVLLLTCPINRELVEIFKFGRFLLAMLISFESTMGVYLCVLLYNYSQYWYFGDTYIHAIVSEYESRDTNTYFQVLKNSSEQIAHTVLATF</sequence>
<feature type="transmembrane region" description="Helical" evidence="1">
    <location>
        <begin position="233"/>
        <end position="257"/>
    </location>
</feature>
<dbReference type="EMBL" id="CAJOBH010004997">
    <property type="protein sequence ID" value="CAF4010075.1"/>
    <property type="molecule type" value="Genomic_DNA"/>
</dbReference>
<organism evidence="3 12">
    <name type="scientific">Rotaria magnacalcarata</name>
    <dbReference type="NCBI Taxonomy" id="392030"/>
    <lineage>
        <taxon>Eukaryota</taxon>
        <taxon>Metazoa</taxon>
        <taxon>Spiralia</taxon>
        <taxon>Gnathifera</taxon>
        <taxon>Rotifera</taxon>
        <taxon>Eurotatoria</taxon>
        <taxon>Bdelloidea</taxon>
        <taxon>Philodinida</taxon>
        <taxon>Philodinidae</taxon>
        <taxon>Rotaria</taxon>
    </lineage>
</organism>
<dbReference type="OrthoDB" id="10067556at2759"/>
<gene>
    <name evidence="8" type="ORF">BYL167_LOCUS14174</name>
    <name evidence="2" type="ORF">CJN711_LOCUS21018</name>
    <name evidence="9" type="ORF">GIL414_LOCUS16621</name>
    <name evidence="3" type="ORF">KQP761_LOCUS29181</name>
    <name evidence="6" type="ORF">MBJ925_LOCUS9827</name>
    <name evidence="10" type="ORF">OVN521_LOCUS32081</name>
    <name evidence="7" type="ORF">SMN809_LOCUS10226</name>
    <name evidence="11" type="ORF">UXM345_LOCUS36425</name>
    <name evidence="4" type="ORF">WKI299_LOCUS4255</name>
    <name evidence="5" type="ORF">XDN619_LOCUS4072</name>
</gene>
<evidence type="ECO:0000313" key="12">
    <source>
        <dbReference type="Proteomes" id="UP000663834"/>
    </source>
</evidence>
<dbReference type="EMBL" id="CAJNRF010001005">
    <property type="protein sequence ID" value="CAF1990735.1"/>
    <property type="molecule type" value="Genomic_DNA"/>
</dbReference>
<evidence type="ECO:0000256" key="1">
    <source>
        <dbReference type="SAM" id="Phobius"/>
    </source>
</evidence>
<accession>A0A816EBS1</accession>
<protein>
    <submittedName>
        <fullName evidence="3">Uncharacterized protein</fullName>
    </submittedName>
</protein>
<feature type="transmembrane region" description="Helical" evidence="1">
    <location>
        <begin position="198"/>
        <end position="221"/>
    </location>
</feature>
<dbReference type="Proteomes" id="UP000663824">
    <property type="component" value="Unassembled WGS sequence"/>
</dbReference>
<dbReference type="EMBL" id="CAJNRG010000720">
    <property type="protein sequence ID" value="CAF2016846.1"/>
    <property type="molecule type" value="Genomic_DNA"/>
</dbReference>